<dbReference type="AlphaFoldDB" id="R7U772"/>
<accession>R7U772</accession>
<organism evidence="1">
    <name type="scientific">Capitella teleta</name>
    <name type="common">Polychaete worm</name>
    <dbReference type="NCBI Taxonomy" id="283909"/>
    <lineage>
        <taxon>Eukaryota</taxon>
        <taxon>Metazoa</taxon>
        <taxon>Spiralia</taxon>
        <taxon>Lophotrochozoa</taxon>
        <taxon>Annelida</taxon>
        <taxon>Polychaeta</taxon>
        <taxon>Sedentaria</taxon>
        <taxon>Scolecida</taxon>
        <taxon>Capitellidae</taxon>
        <taxon>Capitella</taxon>
    </lineage>
</organism>
<reference evidence="1 3" key="2">
    <citation type="journal article" date="2013" name="Nature">
        <title>Insights into bilaterian evolution from three spiralian genomes.</title>
        <authorList>
            <person name="Simakov O."/>
            <person name="Marletaz F."/>
            <person name="Cho S.J."/>
            <person name="Edsinger-Gonzales E."/>
            <person name="Havlak P."/>
            <person name="Hellsten U."/>
            <person name="Kuo D.H."/>
            <person name="Larsson T."/>
            <person name="Lv J."/>
            <person name="Arendt D."/>
            <person name="Savage R."/>
            <person name="Osoegawa K."/>
            <person name="de Jong P."/>
            <person name="Grimwood J."/>
            <person name="Chapman J.A."/>
            <person name="Shapiro H."/>
            <person name="Aerts A."/>
            <person name="Otillar R.P."/>
            <person name="Terry A.Y."/>
            <person name="Boore J.L."/>
            <person name="Grigoriev I.V."/>
            <person name="Lindberg D.R."/>
            <person name="Seaver E.C."/>
            <person name="Weisblat D.A."/>
            <person name="Putnam N.H."/>
            <person name="Rokhsar D.S."/>
        </authorList>
    </citation>
    <scope>NUCLEOTIDE SEQUENCE</scope>
    <source>
        <strain evidence="1 3">I ESC-2004</strain>
    </source>
</reference>
<protein>
    <submittedName>
        <fullName evidence="1 2">Uncharacterized protein</fullName>
    </submittedName>
</protein>
<dbReference type="EMBL" id="AMQN01001623">
    <property type="status" value="NOT_ANNOTATED_CDS"/>
    <property type="molecule type" value="Genomic_DNA"/>
</dbReference>
<reference evidence="2" key="3">
    <citation type="submission" date="2015-06" db="UniProtKB">
        <authorList>
            <consortium name="EnsemblMetazoa"/>
        </authorList>
    </citation>
    <scope>IDENTIFICATION</scope>
</reference>
<dbReference type="EnsemblMetazoa" id="CapteT213756">
    <property type="protein sequence ID" value="CapteP213756"/>
    <property type="gene ID" value="CapteG213756"/>
</dbReference>
<dbReference type="Proteomes" id="UP000014760">
    <property type="component" value="Unassembled WGS sequence"/>
</dbReference>
<gene>
    <name evidence="1" type="ORF">CAPTEDRAFT_213756</name>
</gene>
<evidence type="ECO:0000313" key="3">
    <source>
        <dbReference type="Proteomes" id="UP000014760"/>
    </source>
</evidence>
<evidence type="ECO:0000313" key="1">
    <source>
        <dbReference type="EMBL" id="ELU02220.1"/>
    </source>
</evidence>
<proteinExistence type="predicted"/>
<dbReference type="EMBL" id="KB304239">
    <property type="protein sequence ID" value="ELU02220.1"/>
    <property type="molecule type" value="Genomic_DNA"/>
</dbReference>
<evidence type="ECO:0000313" key="2">
    <source>
        <dbReference type="EnsemblMetazoa" id="CapteP213756"/>
    </source>
</evidence>
<name>R7U772_CAPTE</name>
<keyword evidence="3" id="KW-1185">Reference proteome</keyword>
<dbReference type="HOGENOM" id="CLU_1724060_0_0_1"/>
<reference evidence="3" key="1">
    <citation type="submission" date="2012-12" db="EMBL/GenBank/DDBJ databases">
        <authorList>
            <person name="Hellsten U."/>
            <person name="Grimwood J."/>
            <person name="Chapman J.A."/>
            <person name="Shapiro H."/>
            <person name="Aerts A."/>
            <person name="Otillar R.P."/>
            <person name="Terry A.Y."/>
            <person name="Boore J.L."/>
            <person name="Simakov O."/>
            <person name="Marletaz F."/>
            <person name="Cho S.-J."/>
            <person name="Edsinger-Gonzales E."/>
            <person name="Havlak P."/>
            <person name="Kuo D.-H."/>
            <person name="Larsson T."/>
            <person name="Lv J."/>
            <person name="Arendt D."/>
            <person name="Savage R."/>
            <person name="Osoegawa K."/>
            <person name="de Jong P."/>
            <person name="Lindberg D.R."/>
            <person name="Seaver E.C."/>
            <person name="Weisblat D.A."/>
            <person name="Putnam N.H."/>
            <person name="Grigoriev I.V."/>
            <person name="Rokhsar D.S."/>
        </authorList>
    </citation>
    <scope>NUCLEOTIDE SEQUENCE</scope>
    <source>
        <strain evidence="3">I ESC-2004</strain>
    </source>
</reference>
<sequence length="152" mass="17302">MPVSEVHDPQYVRIPVRRRHMGENSFGLISLEFYSVFFKGKCTGSVFVSNRNCGLAHMPSDNYHLATVYLSNANISSADAELRPSRHDNIYRQGYKSLIHTEWRAMPQLPCNNNANSTSLRTMQSNKHEDLQDHCEEVMSSPKASVNVMERA</sequence>